<dbReference type="EMBL" id="CP165727">
    <property type="protein sequence ID" value="XDV64962.1"/>
    <property type="molecule type" value="Genomic_DNA"/>
</dbReference>
<dbReference type="InterPro" id="IPR035986">
    <property type="entry name" value="PKD_dom_sf"/>
</dbReference>
<evidence type="ECO:0000313" key="2">
    <source>
        <dbReference type="EMBL" id="XDV64962.1"/>
    </source>
</evidence>
<feature type="domain" description="PKD" evidence="1">
    <location>
        <begin position="96"/>
        <end position="148"/>
    </location>
</feature>
<name>A0AB39Y7B7_9ACTN</name>
<dbReference type="GO" id="GO:0005975">
    <property type="term" value="P:carbohydrate metabolic process"/>
    <property type="evidence" value="ECO:0007669"/>
    <property type="project" value="UniProtKB-ARBA"/>
</dbReference>
<dbReference type="CDD" id="cd00146">
    <property type="entry name" value="PKD"/>
    <property type="match status" value="1"/>
</dbReference>
<proteinExistence type="predicted"/>
<gene>
    <name evidence="2" type="ORF">AB5J51_19430</name>
</gene>
<sequence>MAAGLGLIPGMASAAVGPSAPAAPVRAELGKTALKTYHSPADRSVRTALPTAGNKAAAAQAQSAAGNPQLDLDISGSTHTALGLEVKSTITSEDVPLDVTIDWGDGKTDKVTTKGSGERWDAHTYTEVGEYQVKVTVIDAANGVQSVNGFTHLTHGTEFNPYAPTRLLDTRNGTGTKAGKVAGRGTTRVKVTGIGGIPAGGSGSASGVEAVALNVTVTNTAEPGHITVWEGDGDDTGVPTTSNLNYAAGQSVSNLVIVPVGADGYVDLFNGGWAPADLVVDITGYFAHTPASGYTTMAPTRFVDTRDGLGTPQGRLAGRKSFGAQIGGVKGVPKGVTAVALNVTVTNPKDAGHLSLYPGGGTLPTASSLNFAAGETVANSVIVPVGPDGTVNVFNGSWSPADVVVDVVGYYSKDGKAAYSPTGNYRYLDTRVPGDWYPGGKFPARGYIAKGFAVIDDPAGDEAYVMNTTVTNTTDAGFLSVAPSPFPWLVNDQPGAPVPPRPVSSNLNWTAGKTVANLAQASDGEHGVIHFWNQGWKDADLIVDVYGVYQTR</sequence>
<dbReference type="RefSeq" id="WP_369778161.1">
    <property type="nucleotide sequence ID" value="NZ_CP165727.1"/>
</dbReference>
<dbReference type="InterPro" id="IPR013783">
    <property type="entry name" value="Ig-like_fold"/>
</dbReference>
<reference evidence="2" key="1">
    <citation type="submission" date="2024-08" db="EMBL/GenBank/DDBJ databases">
        <authorList>
            <person name="Yu S.T."/>
        </authorList>
    </citation>
    <scope>NUCLEOTIDE SEQUENCE</scope>
    <source>
        <strain evidence="2">R33</strain>
    </source>
</reference>
<evidence type="ECO:0000259" key="1">
    <source>
        <dbReference type="PROSITE" id="PS50093"/>
    </source>
</evidence>
<dbReference type="Gene3D" id="2.60.40.10">
    <property type="entry name" value="Immunoglobulins"/>
    <property type="match status" value="1"/>
</dbReference>
<dbReference type="PROSITE" id="PS50093">
    <property type="entry name" value="PKD"/>
    <property type="match status" value="1"/>
</dbReference>
<dbReference type="InterPro" id="IPR000601">
    <property type="entry name" value="PKD_dom"/>
</dbReference>
<dbReference type="SUPFAM" id="SSF49299">
    <property type="entry name" value="PKD domain"/>
    <property type="match status" value="1"/>
</dbReference>
<accession>A0AB39Y7B7</accession>
<protein>
    <submittedName>
        <fullName evidence="2">PKD domain-containing protein</fullName>
    </submittedName>
</protein>
<organism evidence="2">
    <name type="scientific">Streptomyces sp. R33</name>
    <dbReference type="NCBI Taxonomy" id="3238629"/>
    <lineage>
        <taxon>Bacteria</taxon>
        <taxon>Bacillati</taxon>
        <taxon>Actinomycetota</taxon>
        <taxon>Actinomycetes</taxon>
        <taxon>Kitasatosporales</taxon>
        <taxon>Streptomycetaceae</taxon>
        <taxon>Streptomyces</taxon>
    </lineage>
</organism>
<dbReference type="Pfam" id="PF00801">
    <property type="entry name" value="PKD"/>
    <property type="match status" value="1"/>
</dbReference>
<dbReference type="AlphaFoldDB" id="A0AB39Y7B7"/>